<evidence type="ECO:0000313" key="2">
    <source>
        <dbReference type="EMBL" id="QJH94778.1"/>
    </source>
</evidence>
<dbReference type="AlphaFoldDB" id="A0A6H1ZG93"/>
<evidence type="ECO:0000313" key="1">
    <source>
        <dbReference type="EMBL" id="QJA46574.1"/>
    </source>
</evidence>
<dbReference type="EMBL" id="MT144606">
    <property type="protein sequence ID" value="QJH94778.1"/>
    <property type="molecule type" value="Genomic_DNA"/>
</dbReference>
<gene>
    <name evidence="1" type="ORF">TM448A00456_0014</name>
    <name evidence="2" type="ORF">TM448B00301_0020</name>
</gene>
<reference evidence="1" key="1">
    <citation type="submission" date="2020-03" db="EMBL/GenBank/DDBJ databases">
        <title>The deep terrestrial virosphere.</title>
        <authorList>
            <person name="Holmfeldt K."/>
            <person name="Nilsson E."/>
            <person name="Simone D."/>
            <person name="Lopez-Fernandez M."/>
            <person name="Wu X."/>
            <person name="de Brujin I."/>
            <person name="Lundin D."/>
            <person name="Andersson A."/>
            <person name="Bertilsson S."/>
            <person name="Dopson M."/>
        </authorList>
    </citation>
    <scope>NUCLEOTIDE SEQUENCE</scope>
    <source>
        <strain evidence="1">TM448A00456</strain>
        <strain evidence="2">TM448B00301</strain>
    </source>
</reference>
<accession>A0A6H1ZG93</accession>
<organism evidence="1">
    <name type="scientific">viral metagenome</name>
    <dbReference type="NCBI Taxonomy" id="1070528"/>
    <lineage>
        <taxon>unclassified sequences</taxon>
        <taxon>metagenomes</taxon>
        <taxon>organismal metagenomes</taxon>
    </lineage>
</organism>
<name>A0A6H1ZG93_9ZZZZ</name>
<sequence length="87" mass="10074">MDKSNTFTNKELQEIARVTNEMAAPLHNGLPYTQANHDYCGAACRCYIEARKTILCEECSHQFKYGERIVFADGFFFCESCWQMPYS</sequence>
<protein>
    <submittedName>
        <fullName evidence="1">Uncharacterized protein</fullName>
    </submittedName>
</protein>
<dbReference type="EMBL" id="MT144015">
    <property type="protein sequence ID" value="QJA46574.1"/>
    <property type="molecule type" value="Genomic_DNA"/>
</dbReference>
<proteinExistence type="predicted"/>